<dbReference type="InterPro" id="IPR002401">
    <property type="entry name" value="Cyt_P450_E_grp-I"/>
</dbReference>
<comment type="cofactor">
    <cofactor evidence="1 9">
        <name>heme</name>
        <dbReference type="ChEBI" id="CHEBI:30413"/>
    </cofactor>
</comment>
<name>A0A4Y2AZF0_ARAVE</name>
<keyword evidence="6 9" id="KW-0408">Iron</keyword>
<evidence type="ECO:0000256" key="6">
    <source>
        <dbReference type="ARBA" id="ARBA00023004"/>
    </source>
</evidence>
<dbReference type="AlphaFoldDB" id="A0A4Y2AZF0"/>
<dbReference type="GO" id="GO:0005506">
    <property type="term" value="F:iron ion binding"/>
    <property type="evidence" value="ECO:0007669"/>
    <property type="project" value="InterPro"/>
</dbReference>
<evidence type="ECO:0000256" key="8">
    <source>
        <dbReference type="ARBA" id="ARBA00023136"/>
    </source>
</evidence>
<dbReference type="GO" id="GO:0004497">
    <property type="term" value="F:monooxygenase activity"/>
    <property type="evidence" value="ECO:0007669"/>
    <property type="project" value="UniProtKB-KW"/>
</dbReference>
<evidence type="ECO:0000256" key="7">
    <source>
        <dbReference type="ARBA" id="ARBA00023033"/>
    </source>
</evidence>
<dbReference type="GO" id="GO:0005789">
    <property type="term" value="C:endoplasmic reticulum membrane"/>
    <property type="evidence" value="ECO:0007669"/>
    <property type="project" value="UniProtKB-SubCell"/>
</dbReference>
<keyword evidence="8" id="KW-0472">Membrane</keyword>
<evidence type="ECO:0000256" key="9">
    <source>
        <dbReference type="PIRSR" id="PIRSR602401-1"/>
    </source>
</evidence>
<dbReference type="PROSITE" id="PS00086">
    <property type="entry name" value="CYTOCHROME_P450"/>
    <property type="match status" value="1"/>
</dbReference>
<dbReference type="SUPFAM" id="SSF48264">
    <property type="entry name" value="Cytochrome P450"/>
    <property type="match status" value="1"/>
</dbReference>
<feature type="domain" description="DDE-1" evidence="11">
    <location>
        <begin position="23"/>
        <end position="85"/>
    </location>
</feature>
<dbReference type="GO" id="GO:0003676">
    <property type="term" value="F:nucleic acid binding"/>
    <property type="evidence" value="ECO:0007669"/>
    <property type="project" value="InterPro"/>
</dbReference>
<protein>
    <submittedName>
        <fullName evidence="12">Cytochrome P450 4V2</fullName>
    </submittedName>
</protein>
<dbReference type="Proteomes" id="UP000499080">
    <property type="component" value="Unassembled WGS sequence"/>
</dbReference>
<dbReference type="Pfam" id="PF00067">
    <property type="entry name" value="p450"/>
    <property type="match status" value="1"/>
</dbReference>
<dbReference type="Pfam" id="PF03184">
    <property type="entry name" value="DDE_1"/>
    <property type="match status" value="1"/>
</dbReference>
<dbReference type="PRINTS" id="PR00385">
    <property type="entry name" value="P450"/>
</dbReference>
<evidence type="ECO:0000256" key="10">
    <source>
        <dbReference type="RuleBase" id="RU000461"/>
    </source>
</evidence>
<dbReference type="GO" id="GO:0016705">
    <property type="term" value="F:oxidoreductase activity, acting on paired donors, with incorporation or reduction of molecular oxygen"/>
    <property type="evidence" value="ECO:0007669"/>
    <property type="project" value="InterPro"/>
</dbReference>
<keyword evidence="5" id="KW-0256">Endoplasmic reticulum</keyword>
<gene>
    <name evidence="12" type="primary">CYP4V2_21</name>
    <name evidence="12" type="ORF">AVEN_34638_1</name>
</gene>
<dbReference type="OrthoDB" id="6419906at2759"/>
<dbReference type="InterPro" id="IPR004875">
    <property type="entry name" value="DDE_SF_endonuclease_dom"/>
</dbReference>
<keyword evidence="4 9" id="KW-0349">Heme</keyword>
<evidence type="ECO:0000259" key="11">
    <source>
        <dbReference type="Pfam" id="PF03184"/>
    </source>
</evidence>
<dbReference type="InterPro" id="IPR050196">
    <property type="entry name" value="Cytochrome_P450_Monoox"/>
</dbReference>
<organism evidence="12 13">
    <name type="scientific">Araneus ventricosus</name>
    <name type="common">Orbweaver spider</name>
    <name type="synonym">Epeira ventricosa</name>
    <dbReference type="NCBI Taxonomy" id="182803"/>
    <lineage>
        <taxon>Eukaryota</taxon>
        <taxon>Metazoa</taxon>
        <taxon>Ecdysozoa</taxon>
        <taxon>Arthropoda</taxon>
        <taxon>Chelicerata</taxon>
        <taxon>Arachnida</taxon>
        <taxon>Araneae</taxon>
        <taxon>Araneomorphae</taxon>
        <taxon>Entelegynae</taxon>
        <taxon>Araneoidea</taxon>
        <taxon>Araneidae</taxon>
        <taxon>Araneus</taxon>
    </lineage>
</organism>
<evidence type="ECO:0000313" key="12">
    <source>
        <dbReference type="EMBL" id="GBL85462.1"/>
    </source>
</evidence>
<evidence type="ECO:0000256" key="1">
    <source>
        <dbReference type="ARBA" id="ARBA00001971"/>
    </source>
</evidence>
<accession>A0A4Y2AZF0</accession>
<dbReference type="InterPro" id="IPR036396">
    <property type="entry name" value="Cyt_P450_sf"/>
</dbReference>
<dbReference type="PRINTS" id="PR00463">
    <property type="entry name" value="EP450I"/>
</dbReference>
<keyword evidence="7 10" id="KW-0503">Monooxygenase</keyword>
<keyword evidence="10" id="KW-0560">Oxidoreductase</keyword>
<evidence type="ECO:0000256" key="4">
    <source>
        <dbReference type="ARBA" id="ARBA00022617"/>
    </source>
</evidence>
<dbReference type="PANTHER" id="PTHR24291:SF189">
    <property type="entry name" value="CYTOCHROME P450 4C3-RELATED"/>
    <property type="match status" value="1"/>
</dbReference>
<keyword evidence="9 10" id="KW-0479">Metal-binding</keyword>
<sequence length="519" mass="59975">MLGDFEIPVVIGKAKKPRCFKNIDPLDQGIISSFKVRYRKLLLRHVLSQISSCKFIKELAKSVSILDAISWTTSALKKVEPGCILKYFKKAVFLSTSEVATDSTTEKSEKELEDLVANLDSNVSVEEYVKIDDDLSIEEENLHVSNFIHWDTTEALALSEDDDEESPMEDCKIKDYSERFTLKLLKYTAQSTKNSANIIFYCISETIFGVTVKALENGDSKYAKAGVRLGDIFMSRVYNFWMWPDIIFKATRTAKDFFYHLKVLQDFTKSVIKEKKNRYLKNPGDFEKKKRKALMDMLLERHFKFQDMNEDDIREEVDTFIMEGHDTIAISMIWTLYLIGLHPEVQEKLHEELDRTFGSDRESAITADDLSFLNYMECVIKESNRLYTVVPIFGRQVYEDTVICGHTVPKGASCMVLNYYLHRDESVFPNPEKFDPDRFLPENAGNIPEYGYLPFSAGPRNCIGKVFAMQEMKTILSFILRRFVLHSLDAREKVKPIIHVTLNNSIPVRIRFRNRPSDD</sequence>
<dbReference type="EMBL" id="BGPR01000043">
    <property type="protein sequence ID" value="GBL85462.1"/>
    <property type="molecule type" value="Genomic_DNA"/>
</dbReference>
<comment type="caution">
    <text evidence="12">The sequence shown here is derived from an EMBL/GenBank/DDBJ whole genome shotgun (WGS) entry which is preliminary data.</text>
</comment>
<proteinExistence type="inferred from homology"/>
<evidence type="ECO:0000256" key="3">
    <source>
        <dbReference type="ARBA" id="ARBA00010617"/>
    </source>
</evidence>
<keyword evidence="13" id="KW-1185">Reference proteome</keyword>
<dbReference type="InterPro" id="IPR017972">
    <property type="entry name" value="Cyt_P450_CS"/>
</dbReference>
<dbReference type="Gene3D" id="1.10.630.10">
    <property type="entry name" value="Cytochrome P450"/>
    <property type="match status" value="1"/>
</dbReference>
<reference evidence="12 13" key="1">
    <citation type="journal article" date="2019" name="Sci. Rep.">
        <title>Orb-weaving spider Araneus ventricosus genome elucidates the spidroin gene catalogue.</title>
        <authorList>
            <person name="Kono N."/>
            <person name="Nakamura H."/>
            <person name="Ohtoshi R."/>
            <person name="Moran D.A.P."/>
            <person name="Shinohara A."/>
            <person name="Yoshida Y."/>
            <person name="Fujiwara M."/>
            <person name="Mori M."/>
            <person name="Tomita M."/>
            <person name="Arakawa K."/>
        </authorList>
    </citation>
    <scope>NUCLEOTIDE SEQUENCE [LARGE SCALE GENOMIC DNA]</scope>
</reference>
<evidence type="ECO:0000256" key="5">
    <source>
        <dbReference type="ARBA" id="ARBA00022824"/>
    </source>
</evidence>
<evidence type="ECO:0000256" key="2">
    <source>
        <dbReference type="ARBA" id="ARBA00004586"/>
    </source>
</evidence>
<dbReference type="GO" id="GO:0020037">
    <property type="term" value="F:heme binding"/>
    <property type="evidence" value="ECO:0007669"/>
    <property type="project" value="InterPro"/>
</dbReference>
<comment type="similarity">
    <text evidence="3 10">Belongs to the cytochrome P450 family.</text>
</comment>
<feature type="binding site" description="axial binding residue" evidence="9">
    <location>
        <position position="462"/>
    </location>
    <ligand>
        <name>heme</name>
        <dbReference type="ChEBI" id="CHEBI:30413"/>
    </ligand>
    <ligandPart>
        <name>Fe</name>
        <dbReference type="ChEBI" id="CHEBI:18248"/>
    </ligandPart>
</feature>
<dbReference type="InterPro" id="IPR001128">
    <property type="entry name" value="Cyt_P450"/>
</dbReference>
<dbReference type="PANTHER" id="PTHR24291">
    <property type="entry name" value="CYTOCHROME P450 FAMILY 4"/>
    <property type="match status" value="1"/>
</dbReference>
<comment type="subcellular location">
    <subcellularLocation>
        <location evidence="2">Endoplasmic reticulum membrane</location>
    </subcellularLocation>
</comment>
<evidence type="ECO:0000313" key="13">
    <source>
        <dbReference type="Proteomes" id="UP000499080"/>
    </source>
</evidence>